<dbReference type="Gene3D" id="3.30.1360.30">
    <property type="entry name" value="GAD-like domain"/>
    <property type="match status" value="1"/>
</dbReference>
<dbReference type="Gene3D" id="1.10.10.410">
    <property type="match status" value="1"/>
</dbReference>
<dbReference type="HAMAP" id="MF_00588">
    <property type="entry name" value="GatE"/>
    <property type="match status" value="1"/>
</dbReference>
<dbReference type="GO" id="GO:0050567">
    <property type="term" value="F:glutaminyl-tRNA synthase (glutamine-hydrolyzing) activity"/>
    <property type="evidence" value="ECO:0007669"/>
    <property type="project" value="UniProtKB-UniRule"/>
</dbReference>
<organism evidence="9">
    <name type="scientific">Ignisphaera aggregans</name>
    <dbReference type="NCBI Taxonomy" id="334771"/>
    <lineage>
        <taxon>Archaea</taxon>
        <taxon>Thermoproteota</taxon>
        <taxon>Thermoprotei</taxon>
        <taxon>Desulfurococcales</taxon>
        <taxon>Desulfurococcaceae</taxon>
        <taxon>Ignisphaera</taxon>
    </lineage>
</organism>
<dbReference type="GO" id="GO:0005737">
    <property type="term" value="C:cytoplasm"/>
    <property type="evidence" value="ECO:0007669"/>
    <property type="project" value="InterPro"/>
</dbReference>
<dbReference type="GO" id="GO:0070681">
    <property type="term" value="P:glutaminyl-tRNAGln biosynthesis via transamidation"/>
    <property type="evidence" value="ECO:0007669"/>
    <property type="project" value="TreeGrafter"/>
</dbReference>
<dbReference type="NCBIfam" id="NF003107">
    <property type="entry name" value="PRK04028.1"/>
    <property type="match status" value="1"/>
</dbReference>
<dbReference type="GO" id="GO:0016740">
    <property type="term" value="F:transferase activity"/>
    <property type="evidence" value="ECO:0007669"/>
    <property type="project" value="UniProtKB-KW"/>
</dbReference>
<dbReference type="SUPFAM" id="SSF89095">
    <property type="entry name" value="GatB/YqeY motif"/>
    <property type="match status" value="1"/>
</dbReference>
<evidence type="ECO:0000256" key="6">
    <source>
        <dbReference type="HAMAP-Rule" id="MF_00588"/>
    </source>
</evidence>
<keyword evidence="4 6" id="KW-0648">Protein biosynthesis</keyword>
<evidence type="ECO:0000256" key="3">
    <source>
        <dbReference type="ARBA" id="ARBA00022840"/>
    </source>
</evidence>
<reference evidence="9" key="1">
    <citation type="journal article" date="2020" name="mSystems">
        <title>Genome- and Community-Level Interaction Insights into Carbon Utilization and Element Cycling Functions of Hydrothermarchaeota in Hydrothermal Sediment.</title>
        <authorList>
            <person name="Zhou Z."/>
            <person name="Liu Y."/>
            <person name="Xu W."/>
            <person name="Pan J."/>
            <person name="Luo Z.H."/>
            <person name="Li M."/>
        </authorList>
    </citation>
    <scope>NUCLEOTIDE SEQUENCE [LARGE SCALE GENOMIC DNA]</scope>
    <source>
        <strain evidence="9">SpSt-637</strain>
        <strain evidence="8">SpSt-667</strain>
    </source>
</reference>
<dbReference type="PANTHER" id="PTHR11659">
    <property type="entry name" value="GLUTAMYL-TRNA GLN AMIDOTRANSFERASE SUBUNIT B MITOCHONDRIAL AND PROKARYOTIC PET112-RELATED"/>
    <property type="match status" value="1"/>
</dbReference>
<dbReference type="Gene3D" id="1.10.150.380">
    <property type="entry name" value="GatB domain, N-terminal subdomain"/>
    <property type="match status" value="1"/>
</dbReference>
<evidence type="ECO:0000259" key="7">
    <source>
        <dbReference type="SMART" id="SM00845"/>
    </source>
</evidence>
<gene>
    <name evidence="6 9" type="primary">gatE</name>
    <name evidence="9" type="ORF">ENU08_00820</name>
    <name evidence="8" type="ORF">ENU41_07015</name>
</gene>
<dbReference type="PANTHER" id="PTHR11659:SF2">
    <property type="entry name" value="GLUTAMYL-TRNA(GLN) AMIDOTRANSFERASE SUBUNIT E"/>
    <property type="match status" value="1"/>
</dbReference>
<evidence type="ECO:0000256" key="2">
    <source>
        <dbReference type="ARBA" id="ARBA00022741"/>
    </source>
</evidence>
<keyword evidence="1 6" id="KW-0436">Ligase</keyword>
<evidence type="ECO:0000256" key="4">
    <source>
        <dbReference type="ARBA" id="ARBA00022917"/>
    </source>
</evidence>
<dbReference type="GO" id="GO:0004812">
    <property type="term" value="F:aminoacyl-tRNA ligase activity"/>
    <property type="evidence" value="ECO:0007669"/>
    <property type="project" value="InterPro"/>
</dbReference>
<dbReference type="InterPro" id="IPR023168">
    <property type="entry name" value="GatB_Yqey_C_2"/>
</dbReference>
<comment type="function">
    <text evidence="6">Allows the formation of correctly charged Gln-tRNA(Gln) through the transamidation of misacylated Glu-tRNA(Gln) in organisms which lack glutaminyl-tRNA synthetase. The reaction takes place in the presence of glutamine and ATP through an activated gamma-phospho-Glu-tRNA(Gln). The GatDE system is specific for glutamate and does not act on aspartate.</text>
</comment>
<dbReference type="EMBL" id="DTCK01000041">
    <property type="protein sequence ID" value="HGQ36409.1"/>
    <property type="molecule type" value="Genomic_DNA"/>
</dbReference>
<dbReference type="InterPro" id="IPR017959">
    <property type="entry name" value="Asn/Gln-tRNA_amidoTrfase_suB/E"/>
</dbReference>
<dbReference type="GO" id="GO:0005524">
    <property type="term" value="F:ATP binding"/>
    <property type="evidence" value="ECO:0007669"/>
    <property type="project" value="UniProtKB-KW"/>
</dbReference>
<dbReference type="SMART" id="SM00845">
    <property type="entry name" value="GatB_Yqey"/>
    <property type="match status" value="1"/>
</dbReference>
<protein>
    <recommendedName>
        <fullName evidence="6">Glutamyl-tRNA(Gln) amidotransferase subunit E</fullName>
        <shortName evidence="6">Glu-ADT subunit E</shortName>
        <ecNumber evidence="6">6.3.5.-</ecNumber>
    </recommendedName>
</protein>
<dbReference type="EC" id="6.3.5.-" evidence="6"/>
<comment type="catalytic activity">
    <reaction evidence="5 6">
        <text>L-glutamyl-tRNA(Gln) + L-glutamine + ATP + H2O = L-glutaminyl-tRNA(Gln) + L-glutamate + ADP + phosphate + H(+)</text>
        <dbReference type="Rhea" id="RHEA:17521"/>
        <dbReference type="Rhea" id="RHEA-COMP:9681"/>
        <dbReference type="Rhea" id="RHEA-COMP:9684"/>
        <dbReference type="ChEBI" id="CHEBI:15377"/>
        <dbReference type="ChEBI" id="CHEBI:15378"/>
        <dbReference type="ChEBI" id="CHEBI:29985"/>
        <dbReference type="ChEBI" id="CHEBI:30616"/>
        <dbReference type="ChEBI" id="CHEBI:43474"/>
        <dbReference type="ChEBI" id="CHEBI:58359"/>
        <dbReference type="ChEBI" id="CHEBI:78520"/>
        <dbReference type="ChEBI" id="CHEBI:78521"/>
        <dbReference type="ChEBI" id="CHEBI:456216"/>
    </reaction>
</comment>
<dbReference type="PROSITE" id="PS01234">
    <property type="entry name" value="GATB"/>
    <property type="match status" value="1"/>
</dbReference>
<dbReference type="InterPro" id="IPR006075">
    <property type="entry name" value="Asn/Gln-tRNA_Trfase_suB/E_cat"/>
</dbReference>
<comment type="subunit">
    <text evidence="6">Heterodimer of GatD and GatE.</text>
</comment>
<comment type="similarity">
    <text evidence="6">Belongs to the GatB/GatE family. GatE subfamily.</text>
</comment>
<dbReference type="InterPro" id="IPR004115">
    <property type="entry name" value="GAD-like_sf"/>
</dbReference>
<dbReference type="AlphaFoldDB" id="A0A7C4JIG4"/>
<evidence type="ECO:0000256" key="5">
    <source>
        <dbReference type="ARBA" id="ARBA00047913"/>
    </source>
</evidence>
<proteinExistence type="inferred from homology"/>
<evidence type="ECO:0000313" key="8">
    <source>
        <dbReference type="EMBL" id="HGQ36409.1"/>
    </source>
</evidence>
<evidence type="ECO:0000313" key="9">
    <source>
        <dbReference type="EMBL" id="HGQ63777.1"/>
    </source>
</evidence>
<dbReference type="InterPro" id="IPR014746">
    <property type="entry name" value="Gln_synth/guanido_kin_cat_dom"/>
</dbReference>
<sequence>MQVPKYINYADVDLIVGLEIHQQLDTRNKLFCNCGTKLIKEPELNRFRPIIRYLRATRSELGEIDIAAAFETQRSRKYLYITPELASCLVELDEEPPHELNSEALAIAIAIAKALNAMVIDEVHVMRKIVVDGSNTTGFQRTAIIALGGYIKDEEGVVRIQTIALEEDAAKKIGEDLESVTYSLDRLGVPLIEISTAPDIKTPEQAKHVAEKIGLLLRLTGKVKRGIGTIRQDLNLSIKGSPKIEIKGVQKLELIPKVIQEEARRLVGLLMIRDELIRRGAKAEEIASQSPIDITEYLKSCSSNIIQSGLRKGCRVFAIKLPYFDGLLGVELQTGRRFGTELADYAKQWSGIKGIIHSDELPSYGIDENTVKVIREILNLEDRDAFVLIVDEPGRALKAFEVIKERACQALYGIPKETRGANDDGTTRYLRPQPGAARMYPETDVPPLRISKELLTEAEKLVPPPIEVKLEQLTKMYGLSLELARQILFSEYLNIFEELIKTYKVEPKLVATLLTSIFGELRSEGFDISIISDEHLHMIIKVIESYNIRDKDSIKNLVNMVIKNPAISYEELSKIASSLHIHENEIRAIVKAKIYENIETVKAKGEKAFQLIMGKVMGELRGRADGKIVASIVKEELAKVLSRMVQQ</sequence>
<comment type="caution">
    <text evidence="9">The sequence shown here is derived from an EMBL/GenBank/DDBJ whole genome shotgun (WGS) entry which is preliminary data.</text>
</comment>
<dbReference type="InterPro" id="IPR029351">
    <property type="entry name" value="GAD_dom"/>
</dbReference>
<dbReference type="GO" id="GO:0006412">
    <property type="term" value="P:translation"/>
    <property type="evidence" value="ECO:0007669"/>
    <property type="project" value="UniProtKB-UniRule"/>
</dbReference>
<dbReference type="Pfam" id="PF02934">
    <property type="entry name" value="GatB_N"/>
    <property type="match status" value="1"/>
</dbReference>
<evidence type="ECO:0000256" key="1">
    <source>
        <dbReference type="ARBA" id="ARBA00022598"/>
    </source>
</evidence>
<dbReference type="InterPro" id="IPR003789">
    <property type="entry name" value="Asn/Gln_tRNA_amidoTrase-B-like"/>
</dbReference>
<dbReference type="InterPro" id="IPR017958">
    <property type="entry name" value="Gln-tRNA_amidoTrfase_suB_CS"/>
</dbReference>
<keyword evidence="2 6" id="KW-0547">Nucleotide-binding</keyword>
<feature type="domain" description="Asn/Gln amidotransferase" evidence="7">
    <location>
        <begin position="494"/>
        <end position="637"/>
    </location>
</feature>
<dbReference type="InterPro" id="IPR018027">
    <property type="entry name" value="Asn/Gln_amidotransferase"/>
</dbReference>
<dbReference type="SUPFAM" id="SSF55261">
    <property type="entry name" value="GAD domain-like"/>
    <property type="match status" value="1"/>
</dbReference>
<keyword evidence="9" id="KW-0808">Transferase</keyword>
<dbReference type="SUPFAM" id="SSF55931">
    <property type="entry name" value="Glutamine synthetase/guanido kinase"/>
    <property type="match status" value="1"/>
</dbReference>
<dbReference type="EMBL" id="DTBD01000006">
    <property type="protein sequence ID" value="HGQ63777.1"/>
    <property type="molecule type" value="Genomic_DNA"/>
</dbReference>
<dbReference type="InterPro" id="IPR042114">
    <property type="entry name" value="GatB_C_1"/>
</dbReference>
<dbReference type="NCBIfam" id="TIGR00134">
    <property type="entry name" value="gatE_arch"/>
    <property type="match status" value="1"/>
</dbReference>
<accession>A0A7C4JIG4</accession>
<keyword evidence="3 6" id="KW-0067">ATP-binding</keyword>
<dbReference type="InterPro" id="IPR004414">
    <property type="entry name" value="GatE"/>
</dbReference>
<name>A0A7C4JIG4_9CREN</name>
<dbReference type="Pfam" id="PF02938">
    <property type="entry name" value="GAD"/>
    <property type="match status" value="1"/>
</dbReference>
<dbReference type="Pfam" id="PF02637">
    <property type="entry name" value="GatB_Yqey"/>
    <property type="match status" value="1"/>
</dbReference>